<evidence type="ECO:0000313" key="3">
    <source>
        <dbReference type="EMBL" id="KYC53493.1"/>
    </source>
</evidence>
<dbReference type="Gene3D" id="3.30.559.10">
    <property type="entry name" value="Chloramphenicol acetyltransferase-like domain"/>
    <property type="match status" value="2"/>
</dbReference>
<dbReference type="SUPFAM" id="SSF52777">
    <property type="entry name" value="CoA-dependent acyltransferases"/>
    <property type="match status" value="1"/>
</dbReference>
<feature type="compositionally biased region" description="Acidic residues" evidence="1">
    <location>
        <begin position="306"/>
        <end position="319"/>
    </location>
</feature>
<comment type="caution">
    <text evidence="4">The sequence shown here is derived from an EMBL/GenBank/DDBJ whole genome shotgun (WGS) entry which is preliminary data.</text>
</comment>
<evidence type="ECO:0000259" key="2">
    <source>
        <dbReference type="Pfam" id="PF00198"/>
    </source>
</evidence>
<evidence type="ECO:0000256" key="1">
    <source>
        <dbReference type="SAM" id="MobiDB-lite"/>
    </source>
</evidence>
<name>A0A150JFB7_9EURY</name>
<feature type="region of interest" description="Disordered" evidence="1">
    <location>
        <begin position="303"/>
        <end position="329"/>
    </location>
</feature>
<dbReference type="InterPro" id="IPR001078">
    <property type="entry name" value="2-oxoacid_DH_actylTfrase"/>
</dbReference>
<dbReference type="AlphaFoldDB" id="A0A150JFB7"/>
<reference evidence="4 5" key="1">
    <citation type="journal article" date="2016" name="ISME J.">
        <title>Chasing the elusive Euryarchaeota class WSA2: genomes reveal a uniquely fastidious methyl-reducing methanogen.</title>
        <authorList>
            <person name="Nobu M.K."/>
            <person name="Narihiro T."/>
            <person name="Kuroda K."/>
            <person name="Mei R."/>
            <person name="Liu W.T."/>
        </authorList>
    </citation>
    <scope>NUCLEOTIDE SEQUENCE [LARGE SCALE GENOMIC DNA]</scope>
    <source>
        <strain evidence="3">ADurb1013_Bin02101</strain>
        <strain evidence="4">ADurb1213_Bin02801</strain>
    </source>
</reference>
<proteinExistence type="predicted"/>
<dbReference type="GO" id="GO:0016746">
    <property type="term" value="F:acyltransferase activity"/>
    <property type="evidence" value="ECO:0007669"/>
    <property type="project" value="InterPro"/>
</dbReference>
<sequence>MNKNLEKENIIKKNVKRLIIYQHLGILMAFGDRCDGKQIRTLSNYRRVYPFVMKTRTESAIYADFELEVGKTLEYMDKVNSGLSEKKVKFFHIFLASLVRTVAMRPQLNRFVMGRRLFQRNKIQISMIVKKKLDEESEYSNIKITFDPRDTLDVVIKRMAESLDYGRGDEKKHEEKEIDLLIKFPDIILRFIIWVWRGLDYYGILPASIVKDDPMYASVYVTNLGSLGLNSVFHHLFEYGNTSNFIALGKIHKAPLVDENGELTIKDVVRLGYTLDDRISEGIYFVRAIELFKNFMQNPEILENPPSEEDIKDYLDTTEDSNVRKKTMA</sequence>
<gene>
    <name evidence="3" type="ORF">AN188_01435</name>
    <name evidence="4" type="ORF">APG09_01402</name>
</gene>
<dbReference type="EMBL" id="LNJE01000021">
    <property type="protein sequence ID" value="KYC56315.1"/>
    <property type="molecule type" value="Genomic_DNA"/>
</dbReference>
<protein>
    <submittedName>
        <fullName evidence="4">Branched-chain alpha-keto acid dehydrogenase subunit E2</fullName>
    </submittedName>
</protein>
<dbReference type="EMBL" id="LNJB01000025">
    <property type="protein sequence ID" value="KYC53493.1"/>
    <property type="molecule type" value="Genomic_DNA"/>
</dbReference>
<evidence type="ECO:0000313" key="4">
    <source>
        <dbReference type="EMBL" id="KYC56315.1"/>
    </source>
</evidence>
<accession>A0A150JFB7</accession>
<organism evidence="4">
    <name type="scientific">Candidatus Methanofastidiosum methylothiophilum</name>
    <dbReference type="NCBI Taxonomy" id="1705564"/>
    <lineage>
        <taxon>Archaea</taxon>
        <taxon>Methanobacteriati</taxon>
        <taxon>Methanobacteriota</taxon>
        <taxon>Stenosarchaea group</taxon>
        <taxon>Candidatus Methanofastidiosia</taxon>
        <taxon>Candidatus Methanofastidiosales</taxon>
        <taxon>Candidatus Methanofastidiosaceae</taxon>
        <taxon>Candidatus Methanofastidiosum</taxon>
    </lineage>
</organism>
<evidence type="ECO:0000313" key="5">
    <source>
        <dbReference type="Proteomes" id="UP000092420"/>
    </source>
</evidence>
<accession>A0A150JGH9</accession>
<dbReference type="InterPro" id="IPR023213">
    <property type="entry name" value="CAT-like_dom_sf"/>
</dbReference>
<feature type="domain" description="2-oxoacid dehydrogenase acyltransferase catalytic" evidence="2">
    <location>
        <begin position="217"/>
        <end position="300"/>
    </location>
</feature>
<accession>A0A150J8B3</accession>
<dbReference type="Proteomes" id="UP000092420">
    <property type="component" value="Unassembled WGS sequence"/>
</dbReference>
<dbReference type="Pfam" id="PF00198">
    <property type="entry name" value="2-oxoacid_dh"/>
    <property type="match status" value="1"/>
</dbReference>